<feature type="region of interest" description="Disordered" evidence="1">
    <location>
        <begin position="275"/>
        <end position="298"/>
    </location>
</feature>
<gene>
    <name evidence="2" type="ORF">PT974_04879</name>
</gene>
<dbReference type="InterPro" id="IPR001005">
    <property type="entry name" value="SANT/Myb"/>
</dbReference>
<evidence type="ECO:0000256" key="1">
    <source>
        <dbReference type="SAM" id="MobiDB-lite"/>
    </source>
</evidence>
<feature type="region of interest" description="Disordered" evidence="1">
    <location>
        <begin position="185"/>
        <end position="205"/>
    </location>
</feature>
<evidence type="ECO:0008006" key="4">
    <source>
        <dbReference type="Google" id="ProtNLM"/>
    </source>
</evidence>
<name>A0ABR0SQE9_9HYPO</name>
<reference evidence="2 3" key="1">
    <citation type="submission" date="2024-01" db="EMBL/GenBank/DDBJ databases">
        <title>Complete genome of Cladobotryum mycophilum ATHUM6906.</title>
        <authorList>
            <person name="Christinaki A.C."/>
            <person name="Myridakis A.I."/>
            <person name="Kouvelis V.N."/>
        </authorList>
    </citation>
    <scope>NUCLEOTIDE SEQUENCE [LARGE SCALE GENOMIC DNA]</scope>
    <source>
        <strain evidence="2 3">ATHUM6906</strain>
    </source>
</reference>
<dbReference type="EMBL" id="JAVFKD010000010">
    <property type="protein sequence ID" value="KAK5994405.1"/>
    <property type="molecule type" value="Genomic_DNA"/>
</dbReference>
<feature type="compositionally biased region" description="Polar residues" evidence="1">
    <location>
        <begin position="1"/>
        <end position="12"/>
    </location>
</feature>
<comment type="caution">
    <text evidence="2">The sequence shown here is derived from an EMBL/GenBank/DDBJ whole genome shotgun (WGS) entry which is preliminary data.</text>
</comment>
<accession>A0ABR0SQE9</accession>
<sequence length="315" mass="34919">MSRTQATPTQMAYTAKADAARRHENGVSKNKKAVLTSGGRAWSEDEESYLVQTRLQKMPYKHIAAHLKKTELACRLHYHQLTHGSGRRKRSASLSSRSDHSPERPMSAPGQLIEGHGASSSPSRRFETLSSTSPINDVQLHSTVDHGASRLPAILPKPTFLPPTHSDVFIPRYSTVIHEEGRRLSTSSTHQSHHLYQRTTPPPVFEGRTLPLPSTTTHTPVHVDLSRLQAIYDAHRHAFWTAIAHEYGANMSPAMLETAWKTGVCCPPQRVMSRPLTPAASPEAVPRPASSAPTARDRIRIASIIASDEELRDRR</sequence>
<keyword evidence="3" id="KW-1185">Reference proteome</keyword>
<feature type="compositionally biased region" description="Basic residues" evidence="1">
    <location>
        <begin position="82"/>
        <end position="91"/>
    </location>
</feature>
<evidence type="ECO:0000313" key="2">
    <source>
        <dbReference type="EMBL" id="KAK5994405.1"/>
    </source>
</evidence>
<dbReference type="CDD" id="cd00167">
    <property type="entry name" value="SANT"/>
    <property type="match status" value="1"/>
</dbReference>
<dbReference type="Proteomes" id="UP001338125">
    <property type="component" value="Unassembled WGS sequence"/>
</dbReference>
<evidence type="ECO:0000313" key="3">
    <source>
        <dbReference type="Proteomes" id="UP001338125"/>
    </source>
</evidence>
<proteinExistence type="predicted"/>
<feature type="region of interest" description="Disordered" evidence="1">
    <location>
        <begin position="1"/>
        <end position="32"/>
    </location>
</feature>
<feature type="compositionally biased region" description="Polar residues" evidence="1">
    <location>
        <begin position="118"/>
        <end position="134"/>
    </location>
</feature>
<protein>
    <recommendedName>
        <fullName evidence="4">Myb-like domain-containing protein</fullName>
    </recommendedName>
</protein>
<feature type="region of interest" description="Disordered" evidence="1">
    <location>
        <begin position="82"/>
        <end position="134"/>
    </location>
</feature>
<organism evidence="2 3">
    <name type="scientific">Cladobotryum mycophilum</name>
    <dbReference type="NCBI Taxonomy" id="491253"/>
    <lineage>
        <taxon>Eukaryota</taxon>
        <taxon>Fungi</taxon>
        <taxon>Dikarya</taxon>
        <taxon>Ascomycota</taxon>
        <taxon>Pezizomycotina</taxon>
        <taxon>Sordariomycetes</taxon>
        <taxon>Hypocreomycetidae</taxon>
        <taxon>Hypocreales</taxon>
        <taxon>Hypocreaceae</taxon>
        <taxon>Cladobotryum</taxon>
    </lineage>
</organism>